<gene>
    <name evidence="2" type="ORF">CWI39_1344p0010</name>
</gene>
<accession>A0A4Q9L479</accession>
<comment type="caution">
    <text evidence="2">The sequence shown here is derived from an EMBL/GenBank/DDBJ whole genome shotgun (WGS) entry which is preliminary data.</text>
</comment>
<dbReference type="AlphaFoldDB" id="A0A4Q9L479"/>
<dbReference type="EMBL" id="PIXR01001344">
    <property type="protein sequence ID" value="TBU01621.1"/>
    <property type="molecule type" value="Genomic_DNA"/>
</dbReference>
<name>A0A4Q9L479_9MICR</name>
<keyword evidence="1" id="KW-0732">Signal</keyword>
<dbReference type="VEuPathDB" id="MicrosporidiaDB:CWI39_1344p0010"/>
<evidence type="ECO:0000313" key="3">
    <source>
        <dbReference type="Proteomes" id="UP000293045"/>
    </source>
</evidence>
<evidence type="ECO:0000256" key="1">
    <source>
        <dbReference type="SAM" id="SignalP"/>
    </source>
</evidence>
<proteinExistence type="predicted"/>
<dbReference type="Proteomes" id="UP000293045">
    <property type="component" value="Unassembled WGS sequence"/>
</dbReference>
<evidence type="ECO:0008006" key="4">
    <source>
        <dbReference type="Google" id="ProtNLM"/>
    </source>
</evidence>
<evidence type="ECO:0000313" key="2">
    <source>
        <dbReference type="EMBL" id="TBU01621.1"/>
    </source>
</evidence>
<feature type="signal peptide" evidence="1">
    <location>
        <begin position="1"/>
        <end position="18"/>
    </location>
</feature>
<protein>
    <recommendedName>
        <fullName evidence="4">Fam-b protein</fullName>
    </recommendedName>
</protein>
<reference evidence="2 3" key="1">
    <citation type="submission" date="2017-12" db="EMBL/GenBank/DDBJ databases">
        <authorList>
            <person name="Pombert J.-F."/>
            <person name="Haag K.L."/>
            <person name="Ebert D."/>
        </authorList>
    </citation>
    <scope>NUCLEOTIDE SEQUENCE [LARGE SCALE GENOMIC DNA]</scope>
    <source>
        <strain evidence="2">IL-BN-2</strain>
    </source>
</reference>
<sequence length="101" mass="12225">MIVKFFILLFFTFTDTLSSTSEYITIKYSKIENNIGDKEEDRCKDKHVNVYEDNNRVNLGNKEEDRYRNIYRSELEKKEIQLPKLICKKQENFFTNKNNKN</sequence>
<feature type="chain" id="PRO_5020180241" description="Fam-b protein" evidence="1">
    <location>
        <begin position="19"/>
        <end position="101"/>
    </location>
</feature>
<dbReference type="VEuPathDB" id="MicrosporidiaDB:CWI36_2852p0010"/>
<organism evidence="2 3">
    <name type="scientific">Hamiltosporidium magnivora</name>
    <dbReference type="NCBI Taxonomy" id="148818"/>
    <lineage>
        <taxon>Eukaryota</taxon>
        <taxon>Fungi</taxon>
        <taxon>Fungi incertae sedis</taxon>
        <taxon>Microsporidia</taxon>
        <taxon>Dubosqiidae</taxon>
        <taxon>Hamiltosporidium</taxon>
    </lineage>
</organism>